<dbReference type="RefSeq" id="YP_004009989.1">
    <property type="nucleotide sequence ID" value="NC_014662.1"/>
</dbReference>
<proteinExistence type="predicted"/>
<dbReference type="GeneID" id="9926277"/>
<evidence type="ECO:0000313" key="1">
    <source>
        <dbReference type="EMBL" id="ADB81627.1"/>
    </source>
</evidence>
<dbReference type="KEGG" id="vg:9926277"/>
<keyword evidence="2" id="KW-1185">Reference proteome</keyword>
<accession>E5DIE2</accession>
<dbReference type="OrthoDB" id="34691at10239"/>
<organism evidence="1 2">
    <name type="scientific">Enterobacter phage CC31</name>
    <dbReference type="NCBI Taxonomy" id="709484"/>
    <lineage>
        <taxon>Viruses</taxon>
        <taxon>Duplodnaviria</taxon>
        <taxon>Heunggongvirae</taxon>
        <taxon>Uroviricota</taxon>
        <taxon>Caudoviricetes</taxon>
        <taxon>Pantevenvirales</taxon>
        <taxon>Straboviridae</taxon>
        <taxon>Tevenvirinae</taxon>
        <taxon>Karamvirus</taxon>
        <taxon>Karamvirus cc31</taxon>
    </lineage>
</organism>
<sequence length="96" mass="10874">MKTYNEFMFEAKREMSGKELYAAATKGAEEIETILAAEFGKVSRVINQRDIDVNGTRVSVNFDPTTGTYFMMVGKDYHKGIKKDKLVGKIKSLTRK</sequence>
<dbReference type="EMBL" id="GU323318">
    <property type="protein sequence ID" value="ADB81627.1"/>
    <property type="molecule type" value="Genomic_DNA"/>
</dbReference>
<dbReference type="Proteomes" id="UP000008725">
    <property type="component" value="Segment"/>
</dbReference>
<reference evidence="1 2" key="1">
    <citation type="journal article" date="2010" name="Virol. J.">
        <title>Genomes of the T4-related bacteriophages as windows on microbial genome evolution.</title>
        <authorList>
            <person name="Petrov V.M."/>
            <person name="Ratnayaka S."/>
            <person name="Nolan J.M."/>
            <person name="Miller E.S."/>
            <person name="Karam J.D."/>
        </authorList>
    </citation>
    <scope>NUCLEOTIDE SEQUENCE [LARGE SCALE GENOMIC DNA]</scope>
</reference>
<protein>
    <submittedName>
        <fullName evidence="1">Uncharacterized protein</fullName>
    </submittedName>
</protein>
<name>E5DIE2_9CAUD</name>
<evidence type="ECO:0000313" key="2">
    <source>
        <dbReference type="Proteomes" id="UP000008725"/>
    </source>
</evidence>
<gene>
    <name evidence="1" type="ORF">CC31p131</name>
</gene>